<accession>A0A067QT79</accession>
<feature type="region of interest" description="Disordered" evidence="1">
    <location>
        <begin position="230"/>
        <end position="288"/>
    </location>
</feature>
<feature type="region of interest" description="Disordered" evidence="1">
    <location>
        <begin position="59"/>
        <end position="146"/>
    </location>
</feature>
<feature type="compositionally biased region" description="Polar residues" evidence="1">
    <location>
        <begin position="264"/>
        <end position="288"/>
    </location>
</feature>
<evidence type="ECO:0000313" key="2">
    <source>
        <dbReference type="EMBL" id="KDR06684.1"/>
    </source>
</evidence>
<dbReference type="STRING" id="136037.A0A067QT79"/>
<dbReference type="eggNOG" id="KOG4439">
    <property type="taxonomic scope" value="Eukaryota"/>
</dbReference>
<feature type="compositionally biased region" description="Basic and acidic residues" evidence="1">
    <location>
        <begin position="230"/>
        <end position="242"/>
    </location>
</feature>
<reference evidence="2 3" key="1">
    <citation type="journal article" date="2014" name="Nat. Commun.">
        <title>Molecular traces of alternative social organization in a termite genome.</title>
        <authorList>
            <person name="Terrapon N."/>
            <person name="Li C."/>
            <person name="Robertson H.M."/>
            <person name="Ji L."/>
            <person name="Meng X."/>
            <person name="Booth W."/>
            <person name="Chen Z."/>
            <person name="Childers C.P."/>
            <person name="Glastad K.M."/>
            <person name="Gokhale K."/>
            <person name="Gowin J."/>
            <person name="Gronenberg W."/>
            <person name="Hermansen R.A."/>
            <person name="Hu H."/>
            <person name="Hunt B.G."/>
            <person name="Huylmans A.K."/>
            <person name="Khalil S.M."/>
            <person name="Mitchell R.D."/>
            <person name="Munoz-Torres M.C."/>
            <person name="Mustard J.A."/>
            <person name="Pan H."/>
            <person name="Reese J.T."/>
            <person name="Scharf M.E."/>
            <person name="Sun F."/>
            <person name="Vogel H."/>
            <person name="Xiao J."/>
            <person name="Yang W."/>
            <person name="Yang Z."/>
            <person name="Yang Z."/>
            <person name="Zhou J."/>
            <person name="Zhu J."/>
            <person name="Brent C.S."/>
            <person name="Elsik C.G."/>
            <person name="Goodisman M.A."/>
            <person name="Liberles D.A."/>
            <person name="Roe R.M."/>
            <person name="Vargo E.L."/>
            <person name="Vilcinskas A."/>
            <person name="Wang J."/>
            <person name="Bornberg-Bauer E."/>
            <person name="Korb J."/>
            <person name="Zhang G."/>
            <person name="Liebig J."/>
        </authorList>
    </citation>
    <scope>NUCLEOTIDE SEQUENCE [LARGE SCALE GENOMIC DNA]</scope>
    <source>
        <tissue evidence="2">Whole organism</tissue>
    </source>
</reference>
<feature type="region of interest" description="Disordered" evidence="1">
    <location>
        <begin position="1"/>
        <end position="22"/>
    </location>
</feature>
<evidence type="ECO:0000256" key="1">
    <source>
        <dbReference type="SAM" id="MobiDB-lite"/>
    </source>
</evidence>
<gene>
    <name evidence="2" type="ORF">L798_04154</name>
</gene>
<feature type="compositionally biased region" description="Basic and acidic residues" evidence="1">
    <location>
        <begin position="108"/>
        <end position="119"/>
    </location>
</feature>
<protein>
    <submittedName>
        <fullName evidence="2">Transcription termination factor 2</fullName>
    </submittedName>
</protein>
<keyword evidence="3" id="KW-1185">Reference proteome</keyword>
<feature type="compositionally biased region" description="Low complexity" evidence="1">
    <location>
        <begin position="68"/>
        <end position="88"/>
    </location>
</feature>
<feature type="compositionally biased region" description="Low complexity" evidence="1">
    <location>
        <begin position="123"/>
        <end position="136"/>
    </location>
</feature>
<proteinExistence type="predicted"/>
<dbReference type="EMBL" id="KK869568">
    <property type="protein sequence ID" value="KDR06684.1"/>
    <property type="molecule type" value="Genomic_DNA"/>
</dbReference>
<dbReference type="AlphaFoldDB" id="A0A067QT79"/>
<evidence type="ECO:0000313" key="3">
    <source>
        <dbReference type="Proteomes" id="UP000027135"/>
    </source>
</evidence>
<feature type="compositionally biased region" description="Polar residues" evidence="1">
    <location>
        <begin position="97"/>
        <end position="107"/>
    </location>
</feature>
<organism evidence="2 3">
    <name type="scientific">Zootermopsis nevadensis</name>
    <name type="common">Dampwood termite</name>
    <dbReference type="NCBI Taxonomy" id="136037"/>
    <lineage>
        <taxon>Eukaryota</taxon>
        <taxon>Metazoa</taxon>
        <taxon>Ecdysozoa</taxon>
        <taxon>Arthropoda</taxon>
        <taxon>Hexapoda</taxon>
        <taxon>Insecta</taxon>
        <taxon>Pterygota</taxon>
        <taxon>Neoptera</taxon>
        <taxon>Polyneoptera</taxon>
        <taxon>Dictyoptera</taxon>
        <taxon>Blattodea</taxon>
        <taxon>Blattoidea</taxon>
        <taxon>Termitoidae</taxon>
        <taxon>Termopsidae</taxon>
        <taxon>Zootermopsis</taxon>
    </lineage>
</organism>
<name>A0A067QT79_ZOONE</name>
<feature type="compositionally biased region" description="Polar residues" evidence="1">
    <location>
        <begin position="1"/>
        <end position="12"/>
    </location>
</feature>
<dbReference type="InParanoid" id="A0A067QT79"/>
<sequence>MAEIQYNSSSDSEGSDVLEGTPVKENCNKTLIIPPLITRNIQLQYPTLSKPEGSLLKKNDKLCSVNPSSSSHTYHAKSSATKKQTQSKMKGKKVGTLRSSSSPQGHVSSEETDKYEKIHTNMSLHSTSSSSPLSSGESDEDVNYIKRGRRYTIESTDSEVSETEESLQPQMVASEVSIYGRRRNIILLSDSEESVTDKAEVLAVSDSGTVDVLEKSSTMHDISRSVYREKELIESSDSEGRSVNEGIGRPSISDEPSLEITPDENASIQEVESDSENGNPVLETSSSGKFSVQDKGFKLSIHSTEEINDCSVKTVKKYDHTSDGGVKEHTSDGCETVQENVNVNKTKSYCLKSDASFNDCTILKETVQSNKLQYLEQSLQAVTISEKKNPGVSSADTETLIIQKIRLQSETASVIREIEKLKMILRSTNLANLPDRGTRLQMSLTEKEIKLKKLKEHWKSSNFDTVSDAVEHVRKPDIYEFEDDALVSSLPKAGTIHRKTAFLGSIPSTTGMGQRALQTHRAEKAMTADTLKHLHVTLKSCPGEDVIAEDPKTLSSSVELMPHQKRALAWLMWRESHKPYGGILGMFFNLISQGVA</sequence>
<dbReference type="Proteomes" id="UP000027135">
    <property type="component" value="Unassembled WGS sequence"/>
</dbReference>